<evidence type="ECO:0000256" key="1">
    <source>
        <dbReference type="SAM" id="MobiDB-lite"/>
    </source>
</evidence>
<protein>
    <submittedName>
        <fullName evidence="2">Uncharacterized protein</fullName>
    </submittedName>
</protein>
<name>A0AAP0J3I0_9MAGN</name>
<evidence type="ECO:0000313" key="2">
    <source>
        <dbReference type="EMBL" id="KAK9125778.1"/>
    </source>
</evidence>
<comment type="caution">
    <text evidence="2">The sequence shown here is derived from an EMBL/GenBank/DDBJ whole genome shotgun (WGS) entry which is preliminary data.</text>
</comment>
<accession>A0AAP0J3I0</accession>
<evidence type="ECO:0000313" key="3">
    <source>
        <dbReference type="Proteomes" id="UP001419268"/>
    </source>
</evidence>
<gene>
    <name evidence="2" type="ORF">Scep_014624</name>
</gene>
<feature type="compositionally biased region" description="Low complexity" evidence="1">
    <location>
        <begin position="49"/>
        <end position="61"/>
    </location>
</feature>
<reference evidence="2 3" key="1">
    <citation type="submission" date="2024-01" db="EMBL/GenBank/DDBJ databases">
        <title>Genome assemblies of Stephania.</title>
        <authorList>
            <person name="Yang L."/>
        </authorList>
    </citation>
    <scope>NUCLEOTIDE SEQUENCE [LARGE SCALE GENOMIC DNA]</scope>
    <source>
        <strain evidence="2">JXDWG</strain>
        <tissue evidence="2">Leaf</tissue>
    </source>
</reference>
<dbReference type="AlphaFoldDB" id="A0AAP0J3I0"/>
<feature type="region of interest" description="Disordered" evidence="1">
    <location>
        <begin position="45"/>
        <end position="95"/>
    </location>
</feature>
<keyword evidence="3" id="KW-1185">Reference proteome</keyword>
<sequence>MTRQRAPPAAARAVVDGATHYTARCGRRTSSDAVAAAISRAMVRHGEAAPKTATRAAAETTTQRDNNALWRTTAAAGGADGGAGRSNGRHDGAAAQRRACDLRWRDFDVGAVNNAMALSD</sequence>
<dbReference type="EMBL" id="JBBNAG010000006">
    <property type="protein sequence ID" value="KAK9125778.1"/>
    <property type="molecule type" value="Genomic_DNA"/>
</dbReference>
<proteinExistence type="predicted"/>
<dbReference type="Proteomes" id="UP001419268">
    <property type="component" value="Unassembled WGS sequence"/>
</dbReference>
<organism evidence="2 3">
    <name type="scientific">Stephania cephalantha</name>
    <dbReference type="NCBI Taxonomy" id="152367"/>
    <lineage>
        <taxon>Eukaryota</taxon>
        <taxon>Viridiplantae</taxon>
        <taxon>Streptophyta</taxon>
        <taxon>Embryophyta</taxon>
        <taxon>Tracheophyta</taxon>
        <taxon>Spermatophyta</taxon>
        <taxon>Magnoliopsida</taxon>
        <taxon>Ranunculales</taxon>
        <taxon>Menispermaceae</taxon>
        <taxon>Menispermoideae</taxon>
        <taxon>Cissampelideae</taxon>
        <taxon>Stephania</taxon>
    </lineage>
</organism>